<evidence type="ECO:0000256" key="2">
    <source>
        <dbReference type="SAM" id="SignalP"/>
    </source>
</evidence>
<evidence type="ECO:0000256" key="1">
    <source>
        <dbReference type="ARBA" id="ARBA00022801"/>
    </source>
</evidence>
<dbReference type="SUPFAM" id="SSF51556">
    <property type="entry name" value="Metallo-dependent hydrolases"/>
    <property type="match status" value="1"/>
</dbReference>
<keyword evidence="5" id="KW-1185">Reference proteome</keyword>
<accession>A0ABW5MX67</accession>
<proteinExistence type="predicted"/>
<dbReference type="PANTHER" id="PTHR43794:SF11">
    <property type="entry name" value="AMIDOHYDROLASE-RELATED DOMAIN-CONTAINING PROTEIN"/>
    <property type="match status" value="1"/>
</dbReference>
<keyword evidence="1" id="KW-0378">Hydrolase</keyword>
<dbReference type="InterPro" id="IPR006680">
    <property type="entry name" value="Amidohydro-rel"/>
</dbReference>
<dbReference type="Gene3D" id="2.30.40.10">
    <property type="entry name" value="Urease, subunit C, domain 1"/>
    <property type="match status" value="1"/>
</dbReference>
<dbReference type="InterPro" id="IPR032466">
    <property type="entry name" value="Metal_Hydrolase"/>
</dbReference>
<dbReference type="EMBL" id="JBHULB010000007">
    <property type="protein sequence ID" value="MFD2586239.1"/>
    <property type="molecule type" value="Genomic_DNA"/>
</dbReference>
<sequence>MKTKEFIQKCSCVLVLLFFFSIGTAQLVPKPAEAQQEPIVLIGGTIHTATGEVINNGALAFADGKISFVGKASDPAFDASGYTSIEVRGQHLYPGLILPNSLIGIEEISGVPHSNDKFEEGSINPGLKSFYAFDTGSGHIPTLRYTGILMVETIPSGGTISGTSSVMELDGWSWQEAVHKKEAAVHLHWPSSLSRSYDSDTKTTKIKNSGSYENRVQELEALFLAALSYGKLKNRPANLKLEALQGLFKGTKALMIHANEAKEIVESVQFAKGMGVQKIGILTSYAALDVVDFLKSNNIPVIIPPTYNLPNMDDMDYDAHYSLPRLLSEKGIVVALSHKGMLSTSRNFPFYAGVAAAFGMDKEEALKLVSLNPAKILGIDGRVGSLEVGKDATFFVSMGDALDILDNSLTHAFIRGKKITLDGPHQELYLRYSNKFGQEH</sequence>
<dbReference type="Proteomes" id="UP001597526">
    <property type="component" value="Unassembled WGS sequence"/>
</dbReference>
<feature type="domain" description="Amidohydrolase-related" evidence="3">
    <location>
        <begin position="252"/>
        <end position="397"/>
    </location>
</feature>
<dbReference type="PANTHER" id="PTHR43794">
    <property type="entry name" value="AMINOHYDROLASE SSNA-RELATED"/>
    <property type="match status" value="1"/>
</dbReference>
<evidence type="ECO:0000313" key="5">
    <source>
        <dbReference type="Proteomes" id="UP001597526"/>
    </source>
</evidence>
<gene>
    <name evidence="4" type="ORF">ACFSQJ_04820</name>
</gene>
<name>A0ABW5MX67_9FLAO</name>
<evidence type="ECO:0000259" key="3">
    <source>
        <dbReference type="Pfam" id="PF01979"/>
    </source>
</evidence>
<feature type="chain" id="PRO_5045300892" evidence="2">
    <location>
        <begin position="26"/>
        <end position="440"/>
    </location>
</feature>
<dbReference type="SUPFAM" id="SSF51338">
    <property type="entry name" value="Composite domain of metallo-dependent hydrolases"/>
    <property type="match status" value="1"/>
</dbReference>
<feature type="signal peptide" evidence="2">
    <location>
        <begin position="1"/>
        <end position="25"/>
    </location>
</feature>
<reference evidence="5" key="1">
    <citation type="journal article" date="2019" name="Int. J. Syst. Evol. Microbiol.">
        <title>The Global Catalogue of Microorganisms (GCM) 10K type strain sequencing project: providing services to taxonomists for standard genome sequencing and annotation.</title>
        <authorList>
            <consortium name="The Broad Institute Genomics Platform"/>
            <consortium name="The Broad Institute Genome Sequencing Center for Infectious Disease"/>
            <person name="Wu L."/>
            <person name="Ma J."/>
        </authorList>
    </citation>
    <scope>NUCLEOTIDE SEQUENCE [LARGE SCALE GENOMIC DNA]</scope>
    <source>
        <strain evidence="5">KCTC 52368</strain>
    </source>
</reference>
<protein>
    <submittedName>
        <fullName evidence="4">Amidohydrolase family protein</fullName>
    </submittedName>
</protein>
<organism evidence="4 5">
    <name type="scientific">Croceitalea marina</name>
    <dbReference type="NCBI Taxonomy" id="1775166"/>
    <lineage>
        <taxon>Bacteria</taxon>
        <taxon>Pseudomonadati</taxon>
        <taxon>Bacteroidota</taxon>
        <taxon>Flavobacteriia</taxon>
        <taxon>Flavobacteriales</taxon>
        <taxon>Flavobacteriaceae</taxon>
        <taxon>Croceitalea</taxon>
    </lineage>
</organism>
<keyword evidence="2" id="KW-0732">Signal</keyword>
<evidence type="ECO:0000313" key="4">
    <source>
        <dbReference type="EMBL" id="MFD2586239.1"/>
    </source>
</evidence>
<dbReference type="InterPro" id="IPR050287">
    <property type="entry name" value="MTA/SAH_deaminase"/>
</dbReference>
<dbReference type="Gene3D" id="3.20.20.140">
    <property type="entry name" value="Metal-dependent hydrolases"/>
    <property type="match status" value="1"/>
</dbReference>
<dbReference type="RefSeq" id="WP_339337182.1">
    <property type="nucleotide sequence ID" value="NZ_JBHULB010000007.1"/>
</dbReference>
<dbReference type="InterPro" id="IPR011059">
    <property type="entry name" value="Metal-dep_hydrolase_composite"/>
</dbReference>
<dbReference type="Pfam" id="PF01979">
    <property type="entry name" value="Amidohydro_1"/>
    <property type="match status" value="1"/>
</dbReference>
<comment type="caution">
    <text evidence="4">The sequence shown here is derived from an EMBL/GenBank/DDBJ whole genome shotgun (WGS) entry which is preliminary data.</text>
</comment>